<dbReference type="EMBL" id="GU056177">
    <property type="protein sequence ID" value="ADF80198.1"/>
    <property type="molecule type" value="Genomic_DNA"/>
</dbReference>
<accession>D6MXZ7</accession>
<organism evidence="2">
    <name type="scientific">Thermococcus nautili</name>
    <dbReference type="NCBI Taxonomy" id="195522"/>
    <lineage>
        <taxon>Archaea</taxon>
        <taxon>Methanobacteriati</taxon>
        <taxon>Methanobacteriota</taxon>
        <taxon>Thermococci</taxon>
        <taxon>Thermococcales</taxon>
        <taxon>Thermococcaceae</taxon>
        <taxon>Thermococcus</taxon>
    </lineage>
</organism>
<keyword evidence="1" id="KW-0175">Coiled coil</keyword>
<feature type="coiled-coil region" evidence="1">
    <location>
        <begin position="13"/>
        <end position="84"/>
    </location>
</feature>
<protein>
    <submittedName>
        <fullName evidence="2">Tn2-3p</fullName>
    </submittedName>
</protein>
<geneLocation type="plasmid" evidence="2">
    <name>pTN2</name>
</geneLocation>
<evidence type="ECO:0000256" key="1">
    <source>
        <dbReference type="SAM" id="Coils"/>
    </source>
</evidence>
<dbReference type="Gene3D" id="1.20.5.300">
    <property type="match status" value="1"/>
</dbReference>
<evidence type="ECO:0000313" key="2">
    <source>
        <dbReference type="EMBL" id="ADF80198.1"/>
    </source>
</evidence>
<name>D6MXZ7_9EURY</name>
<gene>
    <name evidence="2" type="ORF">tn2-3</name>
</gene>
<dbReference type="AlphaFoldDB" id="D6MXZ7"/>
<proteinExistence type="predicted"/>
<sequence length="174" mass="20254">MSLKSRLRAFLGLPEVEAEIREIKETLSKLSDALEDLQSKVDAQDEQLKRALTELSRKADMGLYYELNERLETTRDEIKAMEAEISSIWDKVKFIEFSFSEHSEEPEMTVEELASIVEHYIRKGLTRPSELKKAVGVSWEKLYAALTYLKLKKRIARIQKGRRVEYVLVEEAEE</sequence>
<dbReference type="RefSeq" id="WP_013087981.1">
    <property type="nucleotide sequence ID" value="NC_014115.1"/>
</dbReference>
<reference evidence="2" key="1">
    <citation type="journal article" date="2010" name="Nucleic Acids Res.">
        <title>Two novel families of plasmids from hyperthermophilic archaea encoding new families of replication proteins.</title>
        <authorList>
            <person name="Soler N."/>
            <person name="Marguet E."/>
            <person name="Cortez D."/>
            <person name="Desnoues N."/>
            <person name="Keller J."/>
            <person name="van Tilbeurgh H."/>
            <person name="Sezonov G."/>
            <person name="Forterre P."/>
        </authorList>
    </citation>
    <scope>NUCLEOTIDE SEQUENCE</scope>
    <source>
        <strain evidence="2">30/1</strain>
        <plasmid evidence="2">pTN2</plasmid>
    </source>
</reference>
<keyword evidence="2" id="KW-0614">Plasmid</keyword>